<comment type="similarity">
    <text evidence="2">Belongs to the TMEM97/sigma-2 receptor family.</text>
</comment>
<evidence type="ECO:0000313" key="9">
    <source>
        <dbReference type="EMBL" id="KAK7206862.1"/>
    </source>
</evidence>
<comment type="subcellular location">
    <subcellularLocation>
        <location evidence="1">Endoplasmic reticulum membrane</location>
        <topology evidence="1">Multi-pass membrane protein</topology>
    </subcellularLocation>
</comment>
<keyword evidence="6 7" id="KW-0472">Membrane</keyword>
<dbReference type="InterPro" id="IPR051987">
    <property type="entry name" value="Sigma-2_receptor-like"/>
</dbReference>
<feature type="transmembrane region" description="Helical" evidence="7">
    <location>
        <begin position="63"/>
        <end position="87"/>
    </location>
</feature>
<feature type="transmembrane region" description="Helical" evidence="7">
    <location>
        <begin position="132"/>
        <end position="151"/>
    </location>
</feature>
<evidence type="ECO:0000256" key="2">
    <source>
        <dbReference type="ARBA" id="ARBA00009096"/>
    </source>
</evidence>
<feature type="transmembrane region" description="Helical" evidence="7">
    <location>
        <begin position="99"/>
        <end position="120"/>
    </location>
</feature>
<name>A0ABR1FAS1_9ASCO</name>
<keyword evidence="4 7" id="KW-0256">Endoplasmic reticulum</keyword>
<reference evidence="9 10" key="1">
    <citation type="submission" date="2024-03" db="EMBL/GenBank/DDBJ databases">
        <title>Genome-scale model development and genomic sequencing of the oleaginous clade Lipomyces.</title>
        <authorList>
            <consortium name="Lawrence Berkeley National Laboratory"/>
            <person name="Czajka J.J."/>
            <person name="Han Y."/>
            <person name="Kim J."/>
            <person name="Mondo S.J."/>
            <person name="Hofstad B.A."/>
            <person name="Robles A."/>
            <person name="Haridas S."/>
            <person name="Riley R."/>
            <person name="LaButti K."/>
            <person name="Pangilinan J."/>
            <person name="Andreopoulos W."/>
            <person name="Lipzen A."/>
            <person name="Yan J."/>
            <person name="Wang M."/>
            <person name="Ng V."/>
            <person name="Grigoriev I.V."/>
            <person name="Spatafora J.W."/>
            <person name="Magnuson J.K."/>
            <person name="Baker S.E."/>
            <person name="Pomraning K.R."/>
        </authorList>
    </citation>
    <scope>NUCLEOTIDE SEQUENCE [LARGE SCALE GENOMIC DNA]</scope>
    <source>
        <strain evidence="9 10">Phaff 52-87</strain>
    </source>
</reference>
<dbReference type="PROSITE" id="PS51751">
    <property type="entry name" value="EXPERA"/>
    <property type="match status" value="1"/>
</dbReference>
<dbReference type="PANTHER" id="PTHR31204:SF1">
    <property type="entry name" value="SIGMA INTRACELLULAR RECEPTOR 2"/>
    <property type="match status" value="1"/>
</dbReference>
<gene>
    <name evidence="9" type="ORF">BZA70DRAFT_288309</name>
</gene>
<dbReference type="InterPro" id="IPR016964">
    <property type="entry name" value="Sigma2_recept"/>
</dbReference>
<evidence type="ECO:0000256" key="6">
    <source>
        <dbReference type="ARBA" id="ARBA00023136"/>
    </source>
</evidence>
<dbReference type="GeneID" id="90039535"/>
<keyword evidence="10" id="KW-1185">Reference proteome</keyword>
<dbReference type="PIRSF" id="PIRSF031032">
    <property type="entry name" value="TMP_97_prd"/>
    <property type="match status" value="1"/>
</dbReference>
<evidence type="ECO:0000256" key="7">
    <source>
        <dbReference type="PIRNR" id="PIRNR031032"/>
    </source>
</evidence>
<proteinExistence type="inferred from homology"/>
<accession>A0ABR1FAS1</accession>
<dbReference type="RefSeq" id="XP_064769895.1">
    <property type="nucleotide sequence ID" value="XM_064914023.1"/>
</dbReference>
<evidence type="ECO:0000256" key="4">
    <source>
        <dbReference type="ARBA" id="ARBA00022824"/>
    </source>
</evidence>
<dbReference type="InterPro" id="IPR033118">
    <property type="entry name" value="EXPERA"/>
</dbReference>
<feature type="transmembrane region" description="Helical" evidence="7">
    <location>
        <begin position="12"/>
        <end position="33"/>
    </location>
</feature>
<evidence type="ECO:0000256" key="5">
    <source>
        <dbReference type="ARBA" id="ARBA00022989"/>
    </source>
</evidence>
<keyword evidence="5 7" id="KW-1133">Transmembrane helix</keyword>
<organism evidence="9 10">
    <name type="scientific">Myxozyma melibiosi</name>
    <dbReference type="NCBI Taxonomy" id="54550"/>
    <lineage>
        <taxon>Eukaryota</taxon>
        <taxon>Fungi</taxon>
        <taxon>Dikarya</taxon>
        <taxon>Ascomycota</taxon>
        <taxon>Saccharomycotina</taxon>
        <taxon>Lipomycetes</taxon>
        <taxon>Lipomycetales</taxon>
        <taxon>Lipomycetaceae</taxon>
        <taxon>Myxozyma</taxon>
    </lineage>
</organism>
<evidence type="ECO:0000313" key="10">
    <source>
        <dbReference type="Proteomes" id="UP001498771"/>
    </source>
</evidence>
<feature type="domain" description="EXPERA" evidence="8">
    <location>
        <begin position="10"/>
        <end position="147"/>
    </location>
</feature>
<dbReference type="PANTHER" id="PTHR31204">
    <property type="entry name" value="SIGMA INTRACELLULAR RECEPTOR 2"/>
    <property type="match status" value="1"/>
</dbReference>
<evidence type="ECO:0000259" key="8">
    <source>
        <dbReference type="PROSITE" id="PS51751"/>
    </source>
</evidence>
<sequence>MAALLSRRPLDFVYLVYFSLHLVLSTLNIGLLFPPVLRLSVQQFYLIKHVMYTNDPLFRFRPAWFLSSVLTEAALQIPFFVIAILAFHRNSKFIYIPTLIYAVNACSTTFACMADIAFGYDDTLPQADRKHLLFVYFHALLVPALMTLDMARRMRRWIPHSSASFEAENGSRRKYN</sequence>
<dbReference type="Pfam" id="PF05241">
    <property type="entry name" value="EBP"/>
    <property type="match status" value="1"/>
</dbReference>
<comment type="caution">
    <text evidence="9">The sequence shown here is derived from an EMBL/GenBank/DDBJ whole genome shotgun (WGS) entry which is preliminary data.</text>
</comment>
<evidence type="ECO:0000256" key="1">
    <source>
        <dbReference type="ARBA" id="ARBA00004477"/>
    </source>
</evidence>
<dbReference type="EMBL" id="JBBJBU010000002">
    <property type="protein sequence ID" value="KAK7206862.1"/>
    <property type="molecule type" value="Genomic_DNA"/>
</dbReference>
<dbReference type="Proteomes" id="UP001498771">
    <property type="component" value="Unassembled WGS sequence"/>
</dbReference>
<protein>
    <recommendedName>
        <fullName evidence="7">Efficient mitochondria targeting-associated protein 19</fullName>
    </recommendedName>
</protein>
<keyword evidence="3 7" id="KW-0812">Transmembrane</keyword>
<evidence type="ECO:0000256" key="3">
    <source>
        <dbReference type="ARBA" id="ARBA00022692"/>
    </source>
</evidence>